<dbReference type="InterPro" id="IPR036397">
    <property type="entry name" value="RNaseH_sf"/>
</dbReference>
<dbReference type="Gene3D" id="3.30.50.10">
    <property type="entry name" value="Erythroid Transcription Factor GATA-1, subunit A"/>
    <property type="match status" value="1"/>
</dbReference>
<dbReference type="GO" id="GO:0006308">
    <property type="term" value="P:DNA catabolic process"/>
    <property type="evidence" value="ECO:0007669"/>
    <property type="project" value="TreeGrafter"/>
</dbReference>
<comment type="similarity">
    <text evidence="10">Belongs to the exonuclease superfamily. TREX family.</text>
</comment>
<dbReference type="EMBL" id="JAAGAX010000008">
    <property type="protein sequence ID" value="KAF2307292.1"/>
    <property type="molecule type" value="Genomic_DNA"/>
</dbReference>
<dbReference type="GO" id="GO:0043565">
    <property type="term" value="F:sequence-specific DNA binding"/>
    <property type="evidence" value="ECO:0007669"/>
    <property type="project" value="InterPro"/>
</dbReference>
<accession>A0A6A6M0T7</accession>
<comment type="caution">
    <text evidence="13">The sequence shown here is derived from an EMBL/GenBank/DDBJ whole genome shotgun (WGS) entry which is preliminary data.</text>
</comment>
<dbReference type="GO" id="GO:0005737">
    <property type="term" value="C:cytoplasm"/>
    <property type="evidence" value="ECO:0007669"/>
    <property type="project" value="TreeGrafter"/>
</dbReference>
<protein>
    <recommendedName>
        <fullName evidence="12">GATA-type domain-containing protein</fullName>
    </recommendedName>
</protein>
<gene>
    <name evidence="13" type="ORF">GH714_026138</name>
</gene>
<dbReference type="CDD" id="cd06127">
    <property type="entry name" value="DEDDh"/>
    <property type="match status" value="1"/>
</dbReference>
<dbReference type="SMART" id="SM00479">
    <property type="entry name" value="EXOIII"/>
    <property type="match status" value="1"/>
</dbReference>
<comment type="cofactor">
    <cofactor evidence="1">
        <name>Mg(2+)</name>
        <dbReference type="ChEBI" id="CHEBI:18420"/>
    </cofactor>
</comment>
<dbReference type="GO" id="GO:0008296">
    <property type="term" value="F:3'-5'-DNA exonuclease activity"/>
    <property type="evidence" value="ECO:0007669"/>
    <property type="project" value="TreeGrafter"/>
</dbReference>
<keyword evidence="2" id="KW-0540">Nuclease</keyword>
<dbReference type="PANTHER" id="PTHR13058">
    <property type="entry name" value="THREE PRIME REPAIR EXONUCLEASE 1, 2"/>
    <property type="match status" value="1"/>
</dbReference>
<reference evidence="13 14" key="1">
    <citation type="journal article" date="2020" name="Mol. Plant">
        <title>The Chromosome-Based Rubber Tree Genome Provides New Insights into Spurge Genome Evolution and Rubber Biosynthesis.</title>
        <authorList>
            <person name="Liu J."/>
            <person name="Shi C."/>
            <person name="Shi C.C."/>
            <person name="Li W."/>
            <person name="Zhang Q.J."/>
            <person name="Zhang Y."/>
            <person name="Li K."/>
            <person name="Lu H.F."/>
            <person name="Shi C."/>
            <person name="Zhu S.T."/>
            <person name="Xiao Z.Y."/>
            <person name="Nan H."/>
            <person name="Yue Y."/>
            <person name="Zhu X.G."/>
            <person name="Wu Y."/>
            <person name="Hong X.N."/>
            <person name="Fan G.Y."/>
            <person name="Tong Y."/>
            <person name="Zhang D."/>
            <person name="Mao C.L."/>
            <person name="Liu Y.L."/>
            <person name="Hao S.J."/>
            <person name="Liu W.Q."/>
            <person name="Lv M.Q."/>
            <person name="Zhang H.B."/>
            <person name="Liu Y."/>
            <person name="Hu-Tang G.R."/>
            <person name="Wang J.P."/>
            <person name="Wang J.H."/>
            <person name="Sun Y.H."/>
            <person name="Ni S.B."/>
            <person name="Chen W.B."/>
            <person name="Zhang X.C."/>
            <person name="Jiao Y.N."/>
            <person name="Eichler E.E."/>
            <person name="Li G.H."/>
            <person name="Liu X."/>
            <person name="Gao L.Z."/>
        </authorList>
    </citation>
    <scope>NUCLEOTIDE SEQUENCE [LARGE SCALE GENOMIC DNA]</scope>
    <source>
        <strain evidence="14">cv. GT1</strain>
        <tissue evidence="13">Leaf</tissue>
    </source>
</reference>
<dbReference type="GO" id="GO:0008270">
    <property type="term" value="F:zinc ion binding"/>
    <property type="evidence" value="ECO:0007669"/>
    <property type="project" value="UniProtKB-KW"/>
</dbReference>
<evidence type="ECO:0000256" key="8">
    <source>
        <dbReference type="ARBA" id="ARBA00023125"/>
    </source>
</evidence>
<feature type="domain" description="GATA-type" evidence="12">
    <location>
        <begin position="24"/>
        <end position="43"/>
    </location>
</feature>
<evidence type="ECO:0000256" key="5">
    <source>
        <dbReference type="ARBA" id="ARBA00022839"/>
    </source>
</evidence>
<keyword evidence="4" id="KW-0378">Hydrolase</keyword>
<evidence type="ECO:0000256" key="9">
    <source>
        <dbReference type="ARBA" id="ARBA00023163"/>
    </source>
</evidence>
<keyword evidence="8" id="KW-0238">DNA-binding</keyword>
<dbReference type="InterPro" id="IPR040393">
    <property type="entry name" value="TREX1/2"/>
</dbReference>
<keyword evidence="5" id="KW-0269">Exonuclease</keyword>
<evidence type="ECO:0000256" key="2">
    <source>
        <dbReference type="ARBA" id="ARBA00022722"/>
    </source>
</evidence>
<evidence type="ECO:0000256" key="6">
    <source>
        <dbReference type="ARBA" id="ARBA00022842"/>
    </source>
</evidence>
<evidence type="ECO:0000256" key="7">
    <source>
        <dbReference type="ARBA" id="ARBA00023015"/>
    </source>
</evidence>
<evidence type="ECO:0000256" key="10">
    <source>
        <dbReference type="ARBA" id="ARBA00025769"/>
    </source>
</evidence>
<name>A0A6A6M0T7_HEVBR</name>
<evidence type="ECO:0000256" key="3">
    <source>
        <dbReference type="ARBA" id="ARBA00022723"/>
    </source>
</evidence>
<evidence type="ECO:0000256" key="11">
    <source>
        <dbReference type="PROSITE-ProRule" id="PRU00094"/>
    </source>
</evidence>
<keyword evidence="6" id="KW-0460">Magnesium</keyword>
<evidence type="ECO:0000256" key="4">
    <source>
        <dbReference type="ARBA" id="ARBA00022801"/>
    </source>
</evidence>
<sequence length="346" mass="39075">MMDDVGERKSLHDKEEYKNIEIKKSCTDCKTTRTPLWRGGPAGPKESFHSLQHRTCRNNSSFRLLGSKANGPEGGYSRRWIRRPISTKTEGTNKITRNSSKSTSIRHEILDETVSTSVNVKKNELCELRKTQYCDIQRKILETDDLAKLVTVIVFDLETTGFSRENERIIEIALQDLQGGENSTFQTLVNPDRYVPNSSVHGITTHMVCRPGIPRSRQKPGGYVLLVAHNARTFDVPFLTNEFNRCGVDIPSNWLFVDTVPLAREWMKSEGFKISSRVSLAVLRDTFGIKLTGSAHRAMSDVNTLSLVLQRLTFDLKLTLDSLVAKSFTASDLTNVKRRIQASLKL</sequence>
<keyword evidence="11" id="KW-0862">Zinc</keyword>
<keyword evidence="9" id="KW-0804">Transcription</keyword>
<dbReference type="Proteomes" id="UP000467840">
    <property type="component" value="Chromosome 9"/>
</dbReference>
<dbReference type="Pfam" id="PF00929">
    <property type="entry name" value="RNase_T"/>
    <property type="match status" value="1"/>
</dbReference>
<dbReference type="Gene3D" id="3.30.420.10">
    <property type="entry name" value="Ribonuclease H-like superfamily/Ribonuclease H"/>
    <property type="match status" value="1"/>
</dbReference>
<dbReference type="GO" id="GO:0006355">
    <property type="term" value="P:regulation of DNA-templated transcription"/>
    <property type="evidence" value="ECO:0007669"/>
    <property type="project" value="InterPro"/>
</dbReference>
<dbReference type="PROSITE" id="PS50114">
    <property type="entry name" value="GATA_ZN_FINGER_2"/>
    <property type="match status" value="1"/>
</dbReference>
<keyword evidence="14" id="KW-1185">Reference proteome</keyword>
<evidence type="ECO:0000256" key="1">
    <source>
        <dbReference type="ARBA" id="ARBA00001946"/>
    </source>
</evidence>
<keyword evidence="11" id="KW-0863">Zinc-finger</keyword>
<evidence type="ECO:0000313" key="13">
    <source>
        <dbReference type="EMBL" id="KAF2307292.1"/>
    </source>
</evidence>
<dbReference type="InterPro" id="IPR013088">
    <property type="entry name" value="Znf_NHR/GATA"/>
</dbReference>
<dbReference type="SUPFAM" id="SSF53098">
    <property type="entry name" value="Ribonuclease H-like"/>
    <property type="match status" value="1"/>
</dbReference>
<evidence type="ECO:0000259" key="12">
    <source>
        <dbReference type="PROSITE" id="PS50114"/>
    </source>
</evidence>
<proteinExistence type="inferred from homology"/>
<dbReference type="InterPro" id="IPR012337">
    <property type="entry name" value="RNaseH-like_sf"/>
</dbReference>
<organism evidence="13 14">
    <name type="scientific">Hevea brasiliensis</name>
    <name type="common">Para rubber tree</name>
    <name type="synonym">Siphonia brasiliensis</name>
    <dbReference type="NCBI Taxonomy" id="3981"/>
    <lineage>
        <taxon>Eukaryota</taxon>
        <taxon>Viridiplantae</taxon>
        <taxon>Streptophyta</taxon>
        <taxon>Embryophyta</taxon>
        <taxon>Tracheophyta</taxon>
        <taxon>Spermatophyta</taxon>
        <taxon>Magnoliopsida</taxon>
        <taxon>eudicotyledons</taxon>
        <taxon>Gunneridae</taxon>
        <taxon>Pentapetalae</taxon>
        <taxon>rosids</taxon>
        <taxon>fabids</taxon>
        <taxon>Malpighiales</taxon>
        <taxon>Euphorbiaceae</taxon>
        <taxon>Crotonoideae</taxon>
        <taxon>Micrandreae</taxon>
        <taxon>Hevea</taxon>
    </lineage>
</organism>
<dbReference type="InterPro" id="IPR013520">
    <property type="entry name" value="Ribonucl_H"/>
</dbReference>
<keyword evidence="3" id="KW-0479">Metal-binding</keyword>
<dbReference type="InterPro" id="IPR000679">
    <property type="entry name" value="Znf_GATA"/>
</dbReference>
<evidence type="ECO:0000313" key="14">
    <source>
        <dbReference type="Proteomes" id="UP000467840"/>
    </source>
</evidence>
<dbReference type="AlphaFoldDB" id="A0A6A6M0T7"/>
<keyword evidence="7" id="KW-0805">Transcription regulation</keyword>
<dbReference type="PANTHER" id="PTHR13058:SF19">
    <property type="entry name" value="LD40940P"/>
    <property type="match status" value="1"/>
</dbReference>